<protein>
    <submittedName>
        <fullName evidence="1">Uncharacterized protein</fullName>
    </submittedName>
</protein>
<dbReference type="KEGG" id="kra:Krad_1742"/>
<reference evidence="2" key="1">
    <citation type="journal article" date="2008" name="PLoS ONE">
        <title>Survival in nuclear waste, extreme resistance, and potential applications gleaned from the genome sequence of Kineococcus radiotolerans SRS30216.</title>
        <authorList>
            <person name="Bagwell C.E."/>
            <person name="Bhat S."/>
            <person name="Hawkins G.M."/>
            <person name="Smith B.W."/>
            <person name="Biswas T."/>
            <person name="Hoover T.R."/>
            <person name="Saunders E."/>
            <person name="Han C.S."/>
            <person name="Tsodikov O.V."/>
            <person name="Shimkets L.J."/>
        </authorList>
    </citation>
    <scope>NUCLEOTIDE SEQUENCE [LARGE SCALE GENOMIC DNA]</scope>
    <source>
        <strain evidence="2">ATCC BAA-149 / DSM 14245 / SRS30216</strain>
    </source>
</reference>
<evidence type="ECO:0000313" key="2">
    <source>
        <dbReference type="Proteomes" id="UP000001116"/>
    </source>
</evidence>
<name>A6W8T9_KINRD</name>
<keyword evidence="2" id="KW-1185">Reference proteome</keyword>
<dbReference type="EMBL" id="CP000750">
    <property type="protein sequence ID" value="ABS03228.1"/>
    <property type="molecule type" value="Genomic_DNA"/>
</dbReference>
<dbReference type="Proteomes" id="UP000001116">
    <property type="component" value="Chromosome"/>
</dbReference>
<organism evidence="1 2">
    <name type="scientific">Kineococcus radiotolerans (strain ATCC BAA-149 / DSM 14245 / SRS30216)</name>
    <dbReference type="NCBI Taxonomy" id="266940"/>
    <lineage>
        <taxon>Bacteria</taxon>
        <taxon>Bacillati</taxon>
        <taxon>Actinomycetota</taxon>
        <taxon>Actinomycetes</taxon>
        <taxon>Kineosporiales</taxon>
        <taxon>Kineosporiaceae</taxon>
        <taxon>Kineococcus</taxon>
    </lineage>
</organism>
<dbReference type="STRING" id="266940.Krad_1742"/>
<dbReference type="HOGENOM" id="CLU_3044305_0_0_11"/>
<gene>
    <name evidence="1" type="ordered locus">Krad_1742</name>
</gene>
<dbReference type="AlphaFoldDB" id="A6W8T9"/>
<accession>A6W8T9</accession>
<evidence type="ECO:0000313" key="1">
    <source>
        <dbReference type="EMBL" id="ABS03228.1"/>
    </source>
</evidence>
<sequence length="54" mass="6299">MIRIVPATHVSGGRTRPGQRVLLIVRTTPAGPRKLGTTPCPRWLWERLRQRWIR</sequence>
<proteinExistence type="predicted"/>